<proteinExistence type="inferred from homology"/>
<dbReference type="PANTHER" id="PTHR11022">
    <property type="entry name" value="PEPTIDOGLYCAN RECOGNITION PROTEIN"/>
    <property type="match status" value="1"/>
</dbReference>
<name>A0A841BWR4_9ACTN</name>
<dbReference type="GO" id="GO:0008270">
    <property type="term" value="F:zinc ion binding"/>
    <property type="evidence" value="ECO:0007669"/>
    <property type="project" value="InterPro"/>
</dbReference>
<dbReference type="GO" id="GO:0009253">
    <property type="term" value="P:peptidoglycan catabolic process"/>
    <property type="evidence" value="ECO:0007669"/>
    <property type="project" value="InterPro"/>
</dbReference>
<feature type="domain" description="Peptidoglycan recognition protein family" evidence="3">
    <location>
        <begin position="26"/>
        <end position="180"/>
    </location>
</feature>
<dbReference type="InterPro" id="IPR015510">
    <property type="entry name" value="PGRP"/>
</dbReference>
<dbReference type="Proteomes" id="UP000587527">
    <property type="component" value="Unassembled WGS sequence"/>
</dbReference>
<dbReference type="EMBL" id="JACHMN010000003">
    <property type="protein sequence ID" value="MBB5872115.1"/>
    <property type="molecule type" value="Genomic_DNA"/>
</dbReference>
<sequence>MLLGVGGAAGGLELLSGAPALAVPAPTIASCATWGARNPSDALTILGNNPNKILIHHTATANSTDYTLAHAYALSRSIQNYHMDSNGWSDTGQHFTVSRGGFITEGRHNSLSKLTAGSGMVQGAHCPGQNDQAIGIENEGTYTSLTPPAALYNKLVDFCAYIADQYNLPATAIYGHRDFHATSCPGDAFYAMLPQLRSDVAAKLNAWSTIIDNTSAGFRASSAWLTSTYSSQRYGADYRYATPIAAGDAAYYSATLPSSGNYKVETWYPANTGYNAVTPFVVFSSAGSTTVNVNQQANGGKWVSLGTHAFSSGARDIVAVSRWTSGTQYVIADAVRVTRV</sequence>
<evidence type="ECO:0000259" key="3">
    <source>
        <dbReference type="SMART" id="SM00701"/>
    </source>
</evidence>
<dbReference type="Pfam" id="PF01510">
    <property type="entry name" value="Amidase_2"/>
    <property type="match status" value="1"/>
</dbReference>
<evidence type="ECO:0008006" key="6">
    <source>
        <dbReference type="Google" id="ProtNLM"/>
    </source>
</evidence>
<dbReference type="SUPFAM" id="SSF55846">
    <property type="entry name" value="N-acetylmuramoyl-L-alanine amidase-like"/>
    <property type="match status" value="1"/>
</dbReference>
<dbReference type="RefSeq" id="WP_312875404.1">
    <property type="nucleotide sequence ID" value="NZ_JACHMN010000003.1"/>
</dbReference>
<dbReference type="InterPro" id="IPR002502">
    <property type="entry name" value="Amidase_domain"/>
</dbReference>
<dbReference type="InterPro" id="IPR036505">
    <property type="entry name" value="Amidase/PGRP_sf"/>
</dbReference>
<dbReference type="PANTHER" id="PTHR11022:SF41">
    <property type="entry name" value="PEPTIDOGLYCAN-RECOGNITION PROTEIN LC-RELATED"/>
    <property type="match status" value="1"/>
</dbReference>
<evidence type="ECO:0000313" key="4">
    <source>
        <dbReference type="EMBL" id="MBB5872115.1"/>
    </source>
</evidence>
<dbReference type="Pfam" id="PF25275">
    <property type="entry name" value="Golvesin_C"/>
    <property type="match status" value="1"/>
</dbReference>
<evidence type="ECO:0000259" key="2">
    <source>
        <dbReference type="SMART" id="SM00644"/>
    </source>
</evidence>
<feature type="domain" description="N-acetylmuramoyl-L-alanine amidase" evidence="2">
    <location>
        <begin position="38"/>
        <end position="186"/>
    </location>
</feature>
<dbReference type="SMART" id="SM00701">
    <property type="entry name" value="PGRP"/>
    <property type="match status" value="1"/>
</dbReference>
<accession>A0A841BWR4</accession>
<gene>
    <name evidence="4" type="ORF">F4553_005549</name>
</gene>
<dbReference type="AlphaFoldDB" id="A0A841BWR4"/>
<dbReference type="SMART" id="SM00644">
    <property type="entry name" value="Ami_2"/>
    <property type="match status" value="1"/>
</dbReference>
<reference evidence="4 5" key="1">
    <citation type="submission" date="2020-08" db="EMBL/GenBank/DDBJ databases">
        <title>Sequencing the genomes of 1000 actinobacteria strains.</title>
        <authorList>
            <person name="Klenk H.-P."/>
        </authorList>
    </citation>
    <scope>NUCLEOTIDE SEQUENCE [LARGE SCALE GENOMIC DNA]</scope>
    <source>
        <strain evidence="4 5">DSM 45362</strain>
    </source>
</reference>
<evidence type="ECO:0000256" key="1">
    <source>
        <dbReference type="ARBA" id="ARBA00007553"/>
    </source>
</evidence>
<dbReference type="CDD" id="cd14488">
    <property type="entry name" value="CBM6-CBM35-CBM36_like_2"/>
    <property type="match status" value="1"/>
</dbReference>
<dbReference type="InterPro" id="IPR006619">
    <property type="entry name" value="PGRP_domain_met/bac"/>
</dbReference>
<dbReference type="GO" id="GO:0008745">
    <property type="term" value="F:N-acetylmuramoyl-L-alanine amidase activity"/>
    <property type="evidence" value="ECO:0007669"/>
    <property type="project" value="InterPro"/>
</dbReference>
<keyword evidence="5" id="KW-1185">Reference proteome</keyword>
<dbReference type="CDD" id="cd06583">
    <property type="entry name" value="PGRP"/>
    <property type="match status" value="1"/>
</dbReference>
<organism evidence="4 5">
    <name type="scientific">Allocatelliglobosispora scoriae</name>
    <dbReference type="NCBI Taxonomy" id="643052"/>
    <lineage>
        <taxon>Bacteria</taxon>
        <taxon>Bacillati</taxon>
        <taxon>Actinomycetota</taxon>
        <taxon>Actinomycetes</taxon>
        <taxon>Micromonosporales</taxon>
        <taxon>Micromonosporaceae</taxon>
        <taxon>Allocatelliglobosispora</taxon>
    </lineage>
</organism>
<dbReference type="Gene3D" id="3.40.80.10">
    <property type="entry name" value="Peptidoglycan recognition protein-like"/>
    <property type="match status" value="1"/>
</dbReference>
<evidence type="ECO:0000313" key="5">
    <source>
        <dbReference type="Proteomes" id="UP000587527"/>
    </source>
</evidence>
<protein>
    <recommendedName>
        <fullName evidence="6">N-acetylmuramoyl-L-alanine amidase</fullName>
    </recommendedName>
</protein>
<comment type="similarity">
    <text evidence="1">Belongs to the N-acetylmuramoyl-L-alanine amidase 2 family.</text>
</comment>
<comment type="caution">
    <text evidence="4">The sequence shown here is derived from an EMBL/GenBank/DDBJ whole genome shotgun (WGS) entry which is preliminary data.</text>
</comment>
<dbReference type="InterPro" id="IPR033803">
    <property type="entry name" value="CBD-like_Golvesin-Xly"/>
</dbReference>